<comment type="caution">
    <text evidence="2">The sequence shown here is derived from an EMBL/GenBank/DDBJ whole genome shotgun (WGS) entry which is preliminary data.</text>
</comment>
<keyword evidence="1" id="KW-0732">Signal</keyword>
<organism evidence="2 3">
    <name type="scientific">Helicocarpus griseus UAMH5409</name>
    <dbReference type="NCBI Taxonomy" id="1447875"/>
    <lineage>
        <taxon>Eukaryota</taxon>
        <taxon>Fungi</taxon>
        <taxon>Dikarya</taxon>
        <taxon>Ascomycota</taxon>
        <taxon>Pezizomycotina</taxon>
        <taxon>Eurotiomycetes</taxon>
        <taxon>Eurotiomycetidae</taxon>
        <taxon>Onygenales</taxon>
        <taxon>Ajellomycetaceae</taxon>
        <taxon>Helicocarpus</taxon>
    </lineage>
</organism>
<dbReference type="Proteomes" id="UP000223968">
    <property type="component" value="Unassembled WGS sequence"/>
</dbReference>
<protein>
    <submittedName>
        <fullName evidence="2">Uncharacterized protein</fullName>
    </submittedName>
</protein>
<proteinExistence type="predicted"/>
<evidence type="ECO:0000313" key="3">
    <source>
        <dbReference type="Proteomes" id="UP000223968"/>
    </source>
</evidence>
<evidence type="ECO:0000313" key="2">
    <source>
        <dbReference type="EMBL" id="PGH00052.1"/>
    </source>
</evidence>
<gene>
    <name evidence="2" type="ORF">AJ79_08323</name>
</gene>
<name>A0A2B7WU90_9EURO</name>
<reference evidence="2 3" key="1">
    <citation type="submission" date="2017-10" db="EMBL/GenBank/DDBJ databases">
        <title>Comparative genomics in systemic dimorphic fungi from Ajellomycetaceae.</title>
        <authorList>
            <person name="Munoz J.F."/>
            <person name="Mcewen J.G."/>
            <person name="Clay O.K."/>
            <person name="Cuomo C.A."/>
        </authorList>
    </citation>
    <scope>NUCLEOTIDE SEQUENCE [LARGE SCALE GENOMIC DNA]</scope>
    <source>
        <strain evidence="2 3">UAMH5409</strain>
    </source>
</reference>
<keyword evidence="3" id="KW-1185">Reference proteome</keyword>
<dbReference type="EMBL" id="PDNB01000192">
    <property type="protein sequence ID" value="PGH00052.1"/>
    <property type="molecule type" value="Genomic_DNA"/>
</dbReference>
<dbReference type="AlphaFoldDB" id="A0A2B7WU90"/>
<dbReference type="OrthoDB" id="4222552at2759"/>
<feature type="signal peptide" evidence="1">
    <location>
        <begin position="1"/>
        <end position="18"/>
    </location>
</feature>
<feature type="chain" id="PRO_5013083790" evidence="1">
    <location>
        <begin position="19"/>
        <end position="123"/>
    </location>
</feature>
<accession>A0A2B7WU90</accession>
<evidence type="ECO:0000256" key="1">
    <source>
        <dbReference type="SAM" id="SignalP"/>
    </source>
</evidence>
<sequence length="123" mass="13018">MKFFAATALFTFIGATVAAPSPAPATSLNRRLELDGVLACLDPVTQLVLDQIKALPQTKIDQLVKDILSGQELKHILELDAEITAGATELVSCLALGLGDVDAQIGDVLMDLLKSLHLIPADK</sequence>